<dbReference type="Gene3D" id="3.60.15.10">
    <property type="entry name" value="Ribonuclease Z/Hydroxyacylglutathione hydrolase-like"/>
    <property type="match status" value="1"/>
</dbReference>
<dbReference type="PANTHER" id="PTHR30619:SF1">
    <property type="entry name" value="RECOMBINATION PROTEIN 2"/>
    <property type="match status" value="1"/>
</dbReference>
<accession>A0A1G2U5L5</accession>
<evidence type="ECO:0000313" key="4">
    <source>
        <dbReference type="Proteomes" id="UP000179283"/>
    </source>
</evidence>
<proteinExistence type="predicted"/>
<keyword evidence="1" id="KW-0812">Transmembrane</keyword>
<comment type="caution">
    <text evidence="3">The sequence shown here is derived from an EMBL/GenBank/DDBJ whole genome shotgun (WGS) entry which is preliminary data.</text>
</comment>
<organism evidence="3 4">
    <name type="scientific">Candidatus Zambryskibacteria bacterium RIFCSPLOWO2_01_FULL_43_17</name>
    <dbReference type="NCBI Taxonomy" id="1802760"/>
    <lineage>
        <taxon>Bacteria</taxon>
        <taxon>Candidatus Zambryskiibacteriota</taxon>
    </lineage>
</organism>
<dbReference type="AlphaFoldDB" id="A0A1G2U5L5"/>
<evidence type="ECO:0000259" key="2">
    <source>
        <dbReference type="SMART" id="SM00849"/>
    </source>
</evidence>
<dbReference type="EMBL" id="MHWD01000012">
    <property type="protein sequence ID" value="OHB04240.1"/>
    <property type="molecule type" value="Genomic_DNA"/>
</dbReference>
<feature type="domain" description="Metallo-beta-lactamase" evidence="2">
    <location>
        <begin position="45"/>
        <end position="242"/>
    </location>
</feature>
<dbReference type="SUPFAM" id="SSF56281">
    <property type="entry name" value="Metallo-hydrolase/oxidoreductase"/>
    <property type="match status" value="1"/>
</dbReference>
<dbReference type="SMART" id="SM00849">
    <property type="entry name" value="Lactamase_B"/>
    <property type="match status" value="1"/>
</dbReference>
<dbReference type="InterPro" id="IPR035681">
    <property type="entry name" value="ComA-like_MBL"/>
</dbReference>
<dbReference type="InterPro" id="IPR052159">
    <property type="entry name" value="Competence_DNA_uptake"/>
</dbReference>
<dbReference type="InterPro" id="IPR036866">
    <property type="entry name" value="RibonucZ/Hydroxyglut_hydro"/>
</dbReference>
<sequence>MSKYLKEWKKWLLGALTLLNVIIWLSVWQLKPKDYVQISFLDIGQGDAIYIESRNGNQVLIDGGPDKKVLEELSKTMPFLDRSIDLVIESHPDKDHIGGLPDVVERYRVGAFLEPGVESANSVDDELKLRLKGKKVNGYLARRGMIVDMGDGSYLEILFPDRDVSGLETNDASIVAKYVFDSTCILLTGDSPTKIEDYLVKHYGSGMKCDVLKAGHHGSKTSTGDNFINAVAPELAIISAGKDNSYGHPHAEVIERLQKAGMKILSTVEEGTIKITSDGEKMTVK</sequence>
<dbReference type="PANTHER" id="PTHR30619">
    <property type="entry name" value="DNA INTERNALIZATION/COMPETENCE PROTEIN COMEC/REC2"/>
    <property type="match status" value="1"/>
</dbReference>
<dbReference type="CDD" id="cd07731">
    <property type="entry name" value="ComA-like_MBL-fold"/>
    <property type="match status" value="1"/>
</dbReference>
<keyword evidence="1" id="KW-0472">Membrane</keyword>
<dbReference type="Pfam" id="PF00753">
    <property type="entry name" value="Lactamase_B"/>
    <property type="match status" value="1"/>
</dbReference>
<protein>
    <recommendedName>
        <fullName evidence="2">Metallo-beta-lactamase domain-containing protein</fullName>
    </recommendedName>
</protein>
<gene>
    <name evidence="3" type="ORF">A2920_00825</name>
</gene>
<dbReference type="Proteomes" id="UP000179283">
    <property type="component" value="Unassembled WGS sequence"/>
</dbReference>
<evidence type="ECO:0000256" key="1">
    <source>
        <dbReference type="SAM" id="Phobius"/>
    </source>
</evidence>
<evidence type="ECO:0000313" key="3">
    <source>
        <dbReference type="EMBL" id="OHB04240.1"/>
    </source>
</evidence>
<feature type="transmembrane region" description="Helical" evidence="1">
    <location>
        <begin position="12"/>
        <end position="30"/>
    </location>
</feature>
<keyword evidence="1" id="KW-1133">Transmembrane helix</keyword>
<name>A0A1G2U5L5_9BACT</name>
<reference evidence="3 4" key="1">
    <citation type="journal article" date="2016" name="Nat. Commun.">
        <title>Thousands of microbial genomes shed light on interconnected biogeochemical processes in an aquifer system.</title>
        <authorList>
            <person name="Anantharaman K."/>
            <person name="Brown C.T."/>
            <person name="Hug L.A."/>
            <person name="Sharon I."/>
            <person name="Castelle C.J."/>
            <person name="Probst A.J."/>
            <person name="Thomas B.C."/>
            <person name="Singh A."/>
            <person name="Wilkins M.J."/>
            <person name="Karaoz U."/>
            <person name="Brodie E.L."/>
            <person name="Williams K.H."/>
            <person name="Hubbard S.S."/>
            <person name="Banfield J.F."/>
        </authorList>
    </citation>
    <scope>NUCLEOTIDE SEQUENCE [LARGE SCALE GENOMIC DNA]</scope>
</reference>
<dbReference type="InterPro" id="IPR001279">
    <property type="entry name" value="Metallo-B-lactamas"/>
</dbReference>